<dbReference type="SUPFAM" id="SSF53335">
    <property type="entry name" value="S-adenosyl-L-methionine-dependent methyltransferases"/>
    <property type="match status" value="1"/>
</dbReference>
<accession>A0A0W7X7U0</accession>
<dbReference type="InterPro" id="IPR029063">
    <property type="entry name" value="SAM-dependent_MTases_sf"/>
</dbReference>
<reference evidence="1 2" key="1">
    <citation type="submission" date="2015-12" db="EMBL/GenBank/DDBJ databases">
        <title>Draft genome sequence of Streptomyces silvensis ATCC 53525, a producer of novel hormone antagonists.</title>
        <authorList>
            <person name="Johnston C.W."/>
            <person name="Li Y."/>
            <person name="Magarvey N.A."/>
        </authorList>
    </citation>
    <scope>NUCLEOTIDE SEQUENCE [LARGE SCALE GENOMIC DNA]</scope>
    <source>
        <strain evidence="1 2">ATCC 53525</strain>
    </source>
</reference>
<evidence type="ECO:0000313" key="1">
    <source>
        <dbReference type="EMBL" id="KUF18791.1"/>
    </source>
</evidence>
<name>A0A0W7X7U0_9ACTN</name>
<sequence length="264" mass="29284">MADPRTAPTGVDPTVPHSARWWNYLQGGPYWYPADKQAADEFARMVPEIKDLARSSREFLWRAVRFAAEQEGLRQYLDLGAGLPAEPNVHELAQRAHPDARVVYVDNDPMVLLYQHAYLDSTPEGRTSYLDADMRDTDRILRETAAVLDFDRPVALVLSDVLGHVHDDTEAHTLVRRLVDRAAPGSVLVLSHSAPSPRLSAAADQYAESGGLGYRLRPTEQIASFFEGLHLVEPGLVPMPEWHPDGSTTPTREDVGYGAVARIP</sequence>
<dbReference type="Proteomes" id="UP000054804">
    <property type="component" value="Unassembled WGS sequence"/>
</dbReference>
<protein>
    <recommendedName>
        <fullName evidence="3">S-adenosyl methyltransferase</fullName>
    </recommendedName>
</protein>
<evidence type="ECO:0008006" key="3">
    <source>
        <dbReference type="Google" id="ProtNLM"/>
    </source>
</evidence>
<keyword evidence="2" id="KW-1185">Reference proteome</keyword>
<dbReference type="Pfam" id="PF04672">
    <property type="entry name" value="Methyltransf_19"/>
    <property type="match status" value="1"/>
</dbReference>
<dbReference type="RefSeq" id="WP_058846950.1">
    <property type="nucleotide sequence ID" value="NZ_LOCL01000029.1"/>
</dbReference>
<dbReference type="Gene3D" id="3.40.50.150">
    <property type="entry name" value="Vaccinia Virus protein VP39"/>
    <property type="match status" value="1"/>
</dbReference>
<dbReference type="PIRSF" id="PIRSF017393">
    <property type="entry name" value="MTase_SAV2177"/>
    <property type="match status" value="1"/>
</dbReference>
<dbReference type="OrthoDB" id="4134439at2"/>
<dbReference type="EMBL" id="LOCL01000029">
    <property type="protein sequence ID" value="KUF18791.1"/>
    <property type="molecule type" value="Genomic_DNA"/>
</dbReference>
<dbReference type="AlphaFoldDB" id="A0A0W7X7U0"/>
<comment type="caution">
    <text evidence="1">The sequence shown here is derived from an EMBL/GenBank/DDBJ whole genome shotgun (WGS) entry which is preliminary data.</text>
</comment>
<evidence type="ECO:0000313" key="2">
    <source>
        <dbReference type="Proteomes" id="UP000054804"/>
    </source>
</evidence>
<gene>
    <name evidence="1" type="ORF">AT728_07045</name>
</gene>
<proteinExistence type="predicted"/>
<dbReference type="InterPro" id="IPR006764">
    <property type="entry name" value="SAM_dep_MeTrfase_SAV2177_type"/>
</dbReference>
<organism evidence="1 2">
    <name type="scientific">Streptomyces silvensis</name>
    <dbReference type="NCBI Taxonomy" id="1765722"/>
    <lineage>
        <taxon>Bacteria</taxon>
        <taxon>Bacillati</taxon>
        <taxon>Actinomycetota</taxon>
        <taxon>Actinomycetes</taxon>
        <taxon>Kitasatosporales</taxon>
        <taxon>Streptomycetaceae</taxon>
        <taxon>Streptomyces</taxon>
    </lineage>
</organism>
<dbReference type="STRING" id="1765722.AT728_07045"/>